<reference evidence="8 9" key="1">
    <citation type="submission" date="2013-03" db="EMBL/GenBank/DDBJ databases">
        <title>The Genome Sequence of Cladophialophora psammophila CBS 110553.</title>
        <authorList>
            <consortium name="The Broad Institute Genomics Platform"/>
            <person name="Cuomo C."/>
            <person name="de Hoog S."/>
            <person name="Gorbushina A."/>
            <person name="Walker B."/>
            <person name="Young S.K."/>
            <person name="Zeng Q."/>
            <person name="Gargeya S."/>
            <person name="Fitzgerald M."/>
            <person name="Haas B."/>
            <person name="Abouelleil A."/>
            <person name="Allen A.W."/>
            <person name="Alvarado L."/>
            <person name="Arachchi H.M."/>
            <person name="Berlin A.M."/>
            <person name="Chapman S.B."/>
            <person name="Gainer-Dewar J."/>
            <person name="Goldberg J."/>
            <person name="Griggs A."/>
            <person name="Gujja S."/>
            <person name="Hansen M."/>
            <person name="Howarth C."/>
            <person name="Imamovic A."/>
            <person name="Ireland A."/>
            <person name="Larimer J."/>
            <person name="McCowan C."/>
            <person name="Murphy C."/>
            <person name="Pearson M."/>
            <person name="Poon T.W."/>
            <person name="Priest M."/>
            <person name="Roberts A."/>
            <person name="Saif S."/>
            <person name="Shea T."/>
            <person name="Sisk P."/>
            <person name="Sykes S."/>
            <person name="Wortman J."/>
            <person name="Nusbaum C."/>
            <person name="Birren B."/>
        </authorList>
    </citation>
    <scope>NUCLEOTIDE SEQUENCE [LARGE SCALE GENOMIC DNA]</scope>
    <source>
        <strain evidence="8 9">CBS 110553</strain>
    </source>
</reference>
<name>W9WRW3_9EURO</name>
<feature type="transmembrane region" description="Helical" evidence="6">
    <location>
        <begin position="21"/>
        <end position="45"/>
    </location>
</feature>
<feature type="transmembrane region" description="Helical" evidence="6">
    <location>
        <begin position="243"/>
        <end position="266"/>
    </location>
</feature>
<comment type="subcellular location">
    <subcellularLocation>
        <location evidence="1">Membrane</location>
        <topology evidence="1">Multi-pass membrane protein</topology>
    </subcellularLocation>
</comment>
<accession>W9WRW3</accession>
<dbReference type="STRING" id="1182543.W9WRW3"/>
<keyword evidence="4 6" id="KW-1133">Transmembrane helix</keyword>
<feature type="transmembrane region" description="Helical" evidence="6">
    <location>
        <begin position="308"/>
        <end position="327"/>
    </location>
</feature>
<dbReference type="Gene3D" id="1.20.1250.20">
    <property type="entry name" value="MFS general substrate transporter like domains"/>
    <property type="match status" value="1"/>
</dbReference>
<organism evidence="8 9">
    <name type="scientific">Cladophialophora psammophila CBS 110553</name>
    <dbReference type="NCBI Taxonomy" id="1182543"/>
    <lineage>
        <taxon>Eukaryota</taxon>
        <taxon>Fungi</taxon>
        <taxon>Dikarya</taxon>
        <taxon>Ascomycota</taxon>
        <taxon>Pezizomycotina</taxon>
        <taxon>Eurotiomycetes</taxon>
        <taxon>Chaetothyriomycetidae</taxon>
        <taxon>Chaetothyriales</taxon>
        <taxon>Herpotrichiellaceae</taxon>
        <taxon>Cladophialophora</taxon>
    </lineage>
</organism>
<dbReference type="PANTHER" id="PTHR48022:SF11">
    <property type="entry name" value="MONOSACCHARIDE TRANSPORTER (HXT8), PUTATIVE (AFU_ORTHOLOGUE AFUA_2G08120)-RELATED"/>
    <property type="match status" value="1"/>
</dbReference>
<evidence type="ECO:0000313" key="9">
    <source>
        <dbReference type="Proteomes" id="UP000019471"/>
    </source>
</evidence>
<keyword evidence="3 6" id="KW-0812">Transmembrane</keyword>
<dbReference type="RefSeq" id="XP_007748158.1">
    <property type="nucleotide sequence ID" value="XM_007749968.1"/>
</dbReference>
<dbReference type="Proteomes" id="UP000019471">
    <property type="component" value="Unassembled WGS sequence"/>
</dbReference>
<comment type="similarity">
    <text evidence="2">Belongs to the major facilitator superfamily. Sugar transporter (TC 2.A.1.1) family.</text>
</comment>
<dbReference type="AlphaFoldDB" id="W9WRW3"/>
<dbReference type="InterPro" id="IPR036259">
    <property type="entry name" value="MFS_trans_sf"/>
</dbReference>
<dbReference type="OrthoDB" id="4158877at2759"/>
<dbReference type="InterPro" id="IPR005828">
    <property type="entry name" value="MFS_sugar_transport-like"/>
</dbReference>
<dbReference type="Pfam" id="PF00083">
    <property type="entry name" value="Sugar_tr"/>
    <property type="match status" value="1"/>
</dbReference>
<evidence type="ECO:0000256" key="3">
    <source>
        <dbReference type="ARBA" id="ARBA00022692"/>
    </source>
</evidence>
<protein>
    <recommendedName>
        <fullName evidence="7">Major facilitator superfamily (MFS) profile domain-containing protein</fullName>
    </recommendedName>
</protein>
<dbReference type="PROSITE" id="PS50850">
    <property type="entry name" value="MFS"/>
    <property type="match status" value="1"/>
</dbReference>
<feature type="transmembrane region" description="Helical" evidence="6">
    <location>
        <begin position="143"/>
        <end position="167"/>
    </location>
</feature>
<dbReference type="GO" id="GO:0005351">
    <property type="term" value="F:carbohydrate:proton symporter activity"/>
    <property type="evidence" value="ECO:0007669"/>
    <property type="project" value="TreeGrafter"/>
</dbReference>
<evidence type="ECO:0000256" key="5">
    <source>
        <dbReference type="ARBA" id="ARBA00023136"/>
    </source>
</evidence>
<dbReference type="GeneID" id="19194085"/>
<gene>
    <name evidence="8" type="ORF">A1O5_09389</name>
</gene>
<dbReference type="SUPFAM" id="SSF103473">
    <property type="entry name" value="MFS general substrate transporter"/>
    <property type="match status" value="1"/>
</dbReference>
<dbReference type="eggNOG" id="KOG0254">
    <property type="taxonomic scope" value="Eukaryota"/>
</dbReference>
<comment type="caution">
    <text evidence="8">The sequence shown here is derived from an EMBL/GenBank/DDBJ whole genome shotgun (WGS) entry which is preliminary data.</text>
</comment>
<keyword evidence="9" id="KW-1185">Reference proteome</keyword>
<evidence type="ECO:0000256" key="6">
    <source>
        <dbReference type="SAM" id="Phobius"/>
    </source>
</evidence>
<evidence type="ECO:0000256" key="2">
    <source>
        <dbReference type="ARBA" id="ARBA00010992"/>
    </source>
</evidence>
<evidence type="ECO:0000256" key="4">
    <source>
        <dbReference type="ARBA" id="ARBA00022989"/>
    </source>
</evidence>
<feature type="transmembrane region" description="Helical" evidence="6">
    <location>
        <begin position="278"/>
        <end position="296"/>
    </location>
</feature>
<proteinExistence type="inferred from homology"/>
<dbReference type="PANTHER" id="PTHR48022">
    <property type="entry name" value="PLASTIDIC GLUCOSE TRANSPORTER 4"/>
    <property type="match status" value="1"/>
</dbReference>
<dbReference type="InterPro" id="IPR020846">
    <property type="entry name" value="MFS_dom"/>
</dbReference>
<dbReference type="GO" id="GO:0016020">
    <property type="term" value="C:membrane"/>
    <property type="evidence" value="ECO:0007669"/>
    <property type="project" value="UniProtKB-SubCell"/>
</dbReference>
<dbReference type="EMBL" id="AMGX01000016">
    <property type="protein sequence ID" value="EXJ67376.1"/>
    <property type="molecule type" value="Genomic_DNA"/>
</dbReference>
<dbReference type="HOGENOM" id="CLU_001265_30_13_1"/>
<sequence>MLTTVQIYQSEIAPPEVRGRMIAVQLVTINSAGQIIAFTGFGTYHVSNPALQWRLPVALQCVPAIALFIGGFFIPFSPRWLAMKGRHEEARKVLRRLHDDHANPLFWEREYAQMVAQLEHERRETAGVNSFHMFTNWRELHRALLAVVGLTSLQTNGAQTIFIFQSILYASLGYSTGKILLMACFFQLLCIVGGIGNILAIDWLGRRILMMSGLIGLSVVLGAFMACVAEFEKTGNTAWGKAGVAMVMIYIWFYGVTYISTGYAYAAEVLPTKIRAQGMALGMLCAYVCIIIFRQVTPIAYAEVSYRYVSLFIAFNMFFLPIIYFFCHETKGLTLEEINGLFGEEVQRTIDEDPDGAVHDKSINVEEKETVMV</sequence>
<dbReference type="InterPro" id="IPR050360">
    <property type="entry name" value="MFS_Sugar_Transporters"/>
</dbReference>
<feature type="domain" description="Major facilitator superfamily (MFS) profile" evidence="7">
    <location>
        <begin position="1"/>
        <end position="331"/>
    </location>
</feature>
<evidence type="ECO:0000256" key="1">
    <source>
        <dbReference type="ARBA" id="ARBA00004141"/>
    </source>
</evidence>
<feature type="transmembrane region" description="Helical" evidence="6">
    <location>
        <begin position="57"/>
        <end position="76"/>
    </location>
</feature>
<feature type="transmembrane region" description="Helical" evidence="6">
    <location>
        <begin position="208"/>
        <end position="231"/>
    </location>
</feature>
<keyword evidence="5 6" id="KW-0472">Membrane</keyword>
<evidence type="ECO:0000313" key="8">
    <source>
        <dbReference type="EMBL" id="EXJ67376.1"/>
    </source>
</evidence>
<evidence type="ECO:0000259" key="7">
    <source>
        <dbReference type="PROSITE" id="PS50850"/>
    </source>
</evidence>
<feature type="transmembrane region" description="Helical" evidence="6">
    <location>
        <begin position="179"/>
        <end position="201"/>
    </location>
</feature>